<dbReference type="Proteomes" id="UP000064183">
    <property type="component" value="Chromosome"/>
</dbReference>
<dbReference type="InterPro" id="IPR051531">
    <property type="entry name" value="N-acetyltransferase"/>
</dbReference>
<dbReference type="EMBL" id="CP013738">
    <property type="protein sequence ID" value="ALU97799.1"/>
    <property type="molecule type" value="Genomic_DNA"/>
</dbReference>
<dbReference type="SUPFAM" id="SSF55729">
    <property type="entry name" value="Acyl-CoA N-acyltransferases (Nat)"/>
    <property type="match status" value="1"/>
</dbReference>
<dbReference type="PANTHER" id="PTHR43792">
    <property type="entry name" value="GNAT FAMILY, PUTATIVE (AFU_ORTHOLOGUE AFUA_3G00765)-RELATED-RELATED"/>
    <property type="match status" value="1"/>
</dbReference>
<dbReference type="PROSITE" id="PS51186">
    <property type="entry name" value="GNAT"/>
    <property type="match status" value="1"/>
</dbReference>
<dbReference type="GO" id="GO:0016747">
    <property type="term" value="F:acyltransferase activity, transferring groups other than amino-acyl groups"/>
    <property type="evidence" value="ECO:0007669"/>
    <property type="project" value="InterPro"/>
</dbReference>
<name>A0A0U3BLN9_STRGL</name>
<dbReference type="STRING" id="1172567.WQO_33310"/>
<protein>
    <submittedName>
        <fullName evidence="2">GCN5 family acetyltransferase</fullName>
    </submittedName>
</protein>
<sequence>MTGPASFSWPPAPIGTARLVLRESEARDRAAFVELFASPEVRAYLGGPHPRDELERAVPEVPGRRPGLFVVELDGAMIGTVTLEQRDPERPGRLRPDGGGTELGYMFIPEAWGSGYAAEACAAALDWFAAARPDEPVALCTQVANAPSMRLALKLGFTEVTRFEEFGAEQWFGVWSPVAAHQR</sequence>
<accession>A0A0U3BLN9</accession>
<organism evidence="2 3">
    <name type="scientific">Streptomyces globisporus C-1027</name>
    <dbReference type="NCBI Taxonomy" id="1172567"/>
    <lineage>
        <taxon>Bacteria</taxon>
        <taxon>Bacillati</taxon>
        <taxon>Actinomycetota</taxon>
        <taxon>Actinomycetes</taxon>
        <taxon>Kitasatosporales</taxon>
        <taxon>Streptomycetaceae</taxon>
        <taxon>Streptomyces</taxon>
    </lineage>
</organism>
<keyword evidence="2" id="KW-0808">Transferase</keyword>
<dbReference type="GeneID" id="27787322"/>
<dbReference type="Pfam" id="PF13302">
    <property type="entry name" value="Acetyltransf_3"/>
    <property type="match status" value="1"/>
</dbReference>
<dbReference type="Gene3D" id="3.40.630.30">
    <property type="match status" value="1"/>
</dbReference>
<reference evidence="2 3" key="1">
    <citation type="journal article" date="2012" name="J. Bacteriol.">
        <title>Draft genome sequence of Streptomyces globisporus C-1027, which produces an antitumor antibiotic consisting of a nine-membered enediyne with a chromoprotein.</title>
        <authorList>
            <person name="Wang L."/>
            <person name="Wang S."/>
            <person name="He Q."/>
            <person name="Yu T."/>
            <person name="Li Q."/>
            <person name="Hong B."/>
        </authorList>
    </citation>
    <scope>NUCLEOTIDE SEQUENCE [LARGE SCALE GENOMIC DNA]</scope>
    <source>
        <strain evidence="2 3">C-1027</strain>
    </source>
</reference>
<feature type="domain" description="N-acetyltransferase" evidence="1">
    <location>
        <begin position="19"/>
        <end position="181"/>
    </location>
</feature>
<dbReference type="AlphaFoldDB" id="A0A0U3BLN9"/>
<evidence type="ECO:0000259" key="1">
    <source>
        <dbReference type="PROSITE" id="PS51186"/>
    </source>
</evidence>
<dbReference type="InterPro" id="IPR000182">
    <property type="entry name" value="GNAT_dom"/>
</dbReference>
<dbReference type="RefSeq" id="WP_010062501.1">
    <property type="nucleotide sequence ID" value="NZ_CP013738.1"/>
</dbReference>
<dbReference type="KEGG" id="sgb:WQO_33310"/>
<proteinExistence type="predicted"/>
<evidence type="ECO:0000313" key="2">
    <source>
        <dbReference type="EMBL" id="ALU97799.1"/>
    </source>
</evidence>
<evidence type="ECO:0000313" key="3">
    <source>
        <dbReference type="Proteomes" id="UP000064183"/>
    </source>
</evidence>
<gene>
    <name evidence="2" type="ORF">WQO_33310</name>
</gene>
<dbReference type="PANTHER" id="PTHR43792:SF1">
    <property type="entry name" value="N-ACETYLTRANSFERASE DOMAIN-CONTAINING PROTEIN"/>
    <property type="match status" value="1"/>
</dbReference>
<dbReference type="InterPro" id="IPR016181">
    <property type="entry name" value="Acyl_CoA_acyltransferase"/>
</dbReference>